<organism evidence="1 2">
    <name type="scientific">Racocetra persica</name>
    <dbReference type="NCBI Taxonomy" id="160502"/>
    <lineage>
        <taxon>Eukaryota</taxon>
        <taxon>Fungi</taxon>
        <taxon>Fungi incertae sedis</taxon>
        <taxon>Mucoromycota</taxon>
        <taxon>Glomeromycotina</taxon>
        <taxon>Glomeromycetes</taxon>
        <taxon>Diversisporales</taxon>
        <taxon>Gigasporaceae</taxon>
        <taxon>Racocetra</taxon>
    </lineage>
</organism>
<accession>A0ACA9PPJ4</accession>
<dbReference type="EMBL" id="CAJVQC010021883">
    <property type="protein sequence ID" value="CAG8715422.1"/>
    <property type="molecule type" value="Genomic_DNA"/>
</dbReference>
<evidence type="ECO:0000313" key="1">
    <source>
        <dbReference type="EMBL" id="CAG8715422.1"/>
    </source>
</evidence>
<proteinExistence type="predicted"/>
<feature type="non-terminal residue" evidence="1">
    <location>
        <position position="169"/>
    </location>
</feature>
<reference evidence="1" key="1">
    <citation type="submission" date="2021-06" db="EMBL/GenBank/DDBJ databases">
        <authorList>
            <person name="Kallberg Y."/>
            <person name="Tangrot J."/>
            <person name="Rosling A."/>
        </authorList>
    </citation>
    <scope>NUCLEOTIDE SEQUENCE</scope>
    <source>
        <strain evidence="1">MA461A</strain>
    </source>
</reference>
<evidence type="ECO:0000313" key="2">
    <source>
        <dbReference type="Proteomes" id="UP000789920"/>
    </source>
</evidence>
<keyword evidence="2" id="KW-1185">Reference proteome</keyword>
<protein>
    <submittedName>
        <fullName evidence="1">16929_t:CDS:1</fullName>
    </submittedName>
</protein>
<sequence>TSNNTLGISMAKNNSLFDKPSSIEYKQGLYRRAIKELKITKSYSKKKLLLILNKQEYKEPFLLNEIIHSKEELKKKLNKVIKDLNNRNILLSQNCTNLNNKLDEEKRLKLETMLSPALQDPTLCKELNKSLEVSAIIISQDKPAIIFTPTTIEIIEYPRNKNETISTQE</sequence>
<name>A0ACA9PPJ4_9GLOM</name>
<dbReference type="Proteomes" id="UP000789920">
    <property type="component" value="Unassembled WGS sequence"/>
</dbReference>
<gene>
    <name evidence="1" type="ORF">RPERSI_LOCUS10853</name>
</gene>
<comment type="caution">
    <text evidence="1">The sequence shown here is derived from an EMBL/GenBank/DDBJ whole genome shotgun (WGS) entry which is preliminary data.</text>
</comment>
<feature type="non-terminal residue" evidence="1">
    <location>
        <position position="1"/>
    </location>
</feature>